<dbReference type="EC" id="2.4.-.-" evidence="1"/>
<dbReference type="RefSeq" id="WP_210225615.1">
    <property type="nucleotide sequence ID" value="NZ_CP072800.1"/>
</dbReference>
<keyword evidence="2" id="KW-1185">Reference proteome</keyword>
<evidence type="ECO:0000313" key="1">
    <source>
        <dbReference type="EMBL" id="QTR48733.1"/>
    </source>
</evidence>
<dbReference type="Pfam" id="PF13692">
    <property type="entry name" value="Glyco_trans_1_4"/>
    <property type="match status" value="1"/>
</dbReference>
<dbReference type="Proteomes" id="UP000672027">
    <property type="component" value="Chromosome"/>
</dbReference>
<keyword evidence="1" id="KW-0328">Glycosyltransferase</keyword>
<accession>A0ABX7X1S8</accession>
<dbReference type="SUPFAM" id="SSF53756">
    <property type="entry name" value="UDP-Glycosyltransferase/glycogen phosphorylase"/>
    <property type="match status" value="1"/>
</dbReference>
<sequence>MRLDMFTLTSSYGDAFSNVIGEAMACGIPCIATDVGDVPRLLAIPGTFCEMPALRH</sequence>
<dbReference type="GO" id="GO:0016757">
    <property type="term" value="F:glycosyltransferase activity"/>
    <property type="evidence" value="ECO:0007669"/>
    <property type="project" value="UniProtKB-KW"/>
</dbReference>
<reference evidence="1 2" key="1">
    <citation type="submission" date="2021-04" db="EMBL/GenBank/DDBJ databases">
        <title>Genomics, taxonomy and metabolism of representatives of sulfur bacteria of the genus Thiothrix: Thiothrix fructosivorans QT, Thiothrix unzii A1T and three new species, Thiothrix subterranea sp. nov., Thiothrix litoralis sp. nov. and 'Candidatus Thiothrix anitrata' sp. nov.</title>
        <authorList>
            <person name="Ravin N.V."/>
            <person name="Smolyakov D."/>
            <person name="Rudenko T.S."/>
            <person name="Mardanov A.V."/>
            <person name="Beletsky A.V."/>
            <person name="Markov N.D."/>
            <person name="Fomenkov A.I."/>
            <person name="Roberts R.J."/>
            <person name="Karnachuk O.V."/>
            <person name="Novikov A."/>
            <person name="Grabovich M.Y."/>
        </authorList>
    </citation>
    <scope>NUCLEOTIDE SEQUENCE [LARGE SCALE GENOMIC DNA]</scope>
    <source>
        <strain evidence="1 2">A52</strain>
    </source>
</reference>
<keyword evidence="1" id="KW-0808">Transferase</keyword>
<evidence type="ECO:0000313" key="2">
    <source>
        <dbReference type="Proteomes" id="UP000672027"/>
    </source>
</evidence>
<dbReference type="EMBL" id="CP072800">
    <property type="protein sequence ID" value="QTR48733.1"/>
    <property type="molecule type" value="Genomic_DNA"/>
</dbReference>
<organism evidence="1 2">
    <name type="scientific">Candidatus Thiothrix anitrata</name>
    <dbReference type="NCBI Taxonomy" id="2823902"/>
    <lineage>
        <taxon>Bacteria</taxon>
        <taxon>Pseudomonadati</taxon>
        <taxon>Pseudomonadota</taxon>
        <taxon>Gammaproteobacteria</taxon>
        <taxon>Thiotrichales</taxon>
        <taxon>Thiotrichaceae</taxon>
        <taxon>Thiothrix</taxon>
    </lineage>
</organism>
<name>A0ABX7X1S8_9GAMM</name>
<proteinExistence type="predicted"/>
<dbReference type="Gene3D" id="3.40.50.2000">
    <property type="entry name" value="Glycogen Phosphorylase B"/>
    <property type="match status" value="1"/>
</dbReference>
<protein>
    <submittedName>
        <fullName evidence="1">Glycosyltransferase</fullName>
        <ecNumber evidence="1">2.4.-.-</ecNumber>
    </submittedName>
</protein>
<gene>
    <name evidence="1" type="ORF">J8380_10550</name>
</gene>